<feature type="domain" description="Spore protein YkvP N-terminal" evidence="1">
    <location>
        <begin position="3"/>
        <end position="107"/>
    </location>
</feature>
<accession>A0A8J4H6X5</accession>
<evidence type="ECO:0000313" key="2">
    <source>
        <dbReference type="EMBL" id="GIQ70816.1"/>
    </source>
</evidence>
<dbReference type="AlphaFoldDB" id="A0A8J4H6X5"/>
<evidence type="ECO:0000313" key="3">
    <source>
        <dbReference type="Proteomes" id="UP000677918"/>
    </source>
</evidence>
<organism evidence="2 3">
    <name type="scientific">Xylanibacillus composti</name>
    <dbReference type="NCBI Taxonomy" id="1572762"/>
    <lineage>
        <taxon>Bacteria</taxon>
        <taxon>Bacillati</taxon>
        <taxon>Bacillota</taxon>
        <taxon>Bacilli</taxon>
        <taxon>Bacillales</taxon>
        <taxon>Paenibacillaceae</taxon>
        <taxon>Xylanibacillus</taxon>
    </lineage>
</organism>
<dbReference type="Proteomes" id="UP000677918">
    <property type="component" value="Unassembled WGS sequence"/>
</dbReference>
<dbReference type="Pfam" id="PF12996">
    <property type="entry name" value="DUF3880"/>
    <property type="match status" value="1"/>
</dbReference>
<proteinExistence type="predicted"/>
<dbReference type="RefSeq" id="WP_244865245.1">
    <property type="nucleotide sequence ID" value="NZ_BOVK01000060.1"/>
</dbReference>
<protein>
    <recommendedName>
        <fullName evidence="1">Spore protein YkvP N-terminal domain-containing protein</fullName>
    </recommendedName>
</protein>
<comment type="caution">
    <text evidence="2">The sequence shown here is derived from an EMBL/GenBank/DDBJ whole genome shotgun (WGS) entry which is preliminary data.</text>
</comment>
<gene>
    <name evidence="2" type="ORF">XYCOK13_36400</name>
</gene>
<dbReference type="InterPro" id="IPR024542">
    <property type="entry name" value="YkvP_N"/>
</dbReference>
<reference evidence="2" key="1">
    <citation type="submission" date="2021-04" db="EMBL/GenBank/DDBJ databases">
        <title>Draft genome sequence of Xylanibacillus composti strain K13.</title>
        <authorList>
            <person name="Uke A."/>
            <person name="Chhe C."/>
            <person name="Baramee S."/>
            <person name="Kosugi A."/>
        </authorList>
    </citation>
    <scope>NUCLEOTIDE SEQUENCE</scope>
    <source>
        <strain evidence="2">K13</strain>
    </source>
</reference>
<name>A0A8J4H6X5_9BACL</name>
<evidence type="ECO:0000259" key="1">
    <source>
        <dbReference type="Pfam" id="PF12996"/>
    </source>
</evidence>
<keyword evidence="3" id="KW-1185">Reference proteome</keyword>
<sequence length="243" mass="27920">MRILALMTFDIFRNSLGASLESLGHEVRYLGKFDAELLATTIKQFKPHMIVDMGWDIWHVNADLRSIAKVIKKAKLFHLYFAEEDWLHFARWSKRYCEIMQPSFVLTRSPLCIPAYRDMGIRATYFDVGCNPSFHARQSVHPSYACDVAIVANGNFTLGEIRYKSVYDLVLPLFDQPYQVKIWGRDWSGIGRFYPGRKAPPSFLQGKLPFDKTPTVYSSAKICISIQTCDDQLSNRTMDILSS</sequence>
<dbReference type="EMBL" id="BOVK01000060">
    <property type="protein sequence ID" value="GIQ70816.1"/>
    <property type="molecule type" value="Genomic_DNA"/>
</dbReference>